<dbReference type="EMBL" id="JAUKPO010000054">
    <property type="protein sequence ID" value="MDO1451355.1"/>
    <property type="molecule type" value="Genomic_DNA"/>
</dbReference>
<organism evidence="1 2">
    <name type="scientific">Rhodocytophaga aerolata</name>
    <dbReference type="NCBI Taxonomy" id="455078"/>
    <lineage>
        <taxon>Bacteria</taxon>
        <taxon>Pseudomonadati</taxon>
        <taxon>Bacteroidota</taxon>
        <taxon>Cytophagia</taxon>
        <taxon>Cytophagales</taxon>
        <taxon>Rhodocytophagaceae</taxon>
        <taxon>Rhodocytophaga</taxon>
    </lineage>
</organism>
<dbReference type="NCBIfam" id="NF047593">
    <property type="entry name" value="IS66_ISAeme5_TnpA"/>
    <property type="match status" value="1"/>
</dbReference>
<accession>A0ABT8RGW4</accession>
<dbReference type="Proteomes" id="UP001168528">
    <property type="component" value="Unassembled WGS sequence"/>
</dbReference>
<dbReference type="RefSeq" id="WP_302042153.1">
    <property type="nucleotide sequence ID" value="NZ_JAUKPO010000054.1"/>
</dbReference>
<comment type="caution">
    <text evidence="1">The sequence shown here is derived from an EMBL/GenBank/DDBJ whole genome shotgun (WGS) entry which is preliminary data.</text>
</comment>
<gene>
    <name evidence="1" type="ORF">Q0590_34085</name>
</gene>
<evidence type="ECO:0000313" key="2">
    <source>
        <dbReference type="Proteomes" id="UP001168528"/>
    </source>
</evidence>
<evidence type="ECO:0008006" key="3">
    <source>
        <dbReference type="Google" id="ProtNLM"/>
    </source>
</evidence>
<protein>
    <recommendedName>
        <fullName evidence="3">Transposase</fullName>
    </recommendedName>
</protein>
<sequence length="135" mass="14841">MMAPQLKTEQEMFPLVESWLQSGLTQKQFCLDNQLPVHILVYWVGRYRKSQPVKTTVDKREATANKATKKVVVTESSLGFIRLSPPAPTLLSSPAASSQLPAGNMEVVLPTGAIIRFSATVPASYLKELLSLCSH</sequence>
<proteinExistence type="predicted"/>
<keyword evidence="2" id="KW-1185">Reference proteome</keyword>
<name>A0ABT8RGW4_9BACT</name>
<reference evidence="1" key="1">
    <citation type="submission" date="2023-07" db="EMBL/GenBank/DDBJ databases">
        <title>The genome sequence of Rhodocytophaga aerolata KACC 12507.</title>
        <authorList>
            <person name="Zhang X."/>
        </authorList>
    </citation>
    <scope>NUCLEOTIDE SEQUENCE</scope>
    <source>
        <strain evidence="1">KACC 12507</strain>
    </source>
</reference>
<evidence type="ECO:0000313" key="1">
    <source>
        <dbReference type="EMBL" id="MDO1451355.1"/>
    </source>
</evidence>